<dbReference type="PANTHER" id="PTHR13554">
    <property type="entry name" value="26S PROTEASOME NON-ATPASE REGULATORY SUBUNIT 5-RELATED"/>
    <property type="match status" value="1"/>
</dbReference>
<accession>A0AAU9V453</accession>
<dbReference type="GO" id="GO:0005829">
    <property type="term" value="C:cytosol"/>
    <property type="evidence" value="ECO:0007669"/>
    <property type="project" value="TreeGrafter"/>
</dbReference>
<dbReference type="InterPro" id="IPR016024">
    <property type="entry name" value="ARM-type_fold"/>
</dbReference>
<dbReference type="EMBL" id="CAKOGL010000028">
    <property type="protein sequence ID" value="CAH2105570.1"/>
    <property type="molecule type" value="Genomic_DNA"/>
</dbReference>
<gene>
    <name evidence="3" type="ORF">EEDITHA_LOCUS19813</name>
</gene>
<dbReference type="Gene3D" id="1.25.10.10">
    <property type="entry name" value="Leucine-rich Repeat Variant"/>
    <property type="match status" value="2"/>
</dbReference>
<dbReference type="SUPFAM" id="SSF48371">
    <property type="entry name" value="ARM repeat"/>
    <property type="match status" value="1"/>
</dbReference>
<evidence type="ECO:0000313" key="3">
    <source>
        <dbReference type="EMBL" id="CAH2105570.1"/>
    </source>
</evidence>
<evidence type="ECO:0000313" key="4">
    <source>
        <dbReference type="Proteomes" id="UP001153954"/>
    </source>
</evidence>
<sequence length="503" mass="57215">MSSEDLEQYKIYIEKLNVGEDRPSALNDLKILLTYKPASEAVTIIRNMGISKILYCCKSPDKNEIELTCEVLKLCFEKFQVRELIETYPSYIMYMLRHDSDTVRRLAIDEVYKTVTKDSLLLPLPKYIDIYVAVAQMVCDKDVGIATKAVFITSNLSVNAYPKVLEEMKIALECNSSSKCNAYEVITNISSKSYELFSLCVDLGYIDFMVNELQSDDILYQLNILELLSQLAIKPHGINYLVKQGTLLNISELVKNLNQNPFGGLLIPGYMKFFGSIAHYYPKEIFQKYPILVESLFDALNSDDTTILPVALDTLGFIGTTIEGKMCLMALGSKYTQIIEKLGLIIKNSPTEMKTRALHCISNLIAIEGDAKAKVEPLDHRVTLMTREWFRSLNKDAASMEVLFENCKNPFPDIRLASLNLLNAVCQHQWGEELVARTAGFIEYLLDRTADYTKESKEAKYKIIKRLSNSKAFDENIITRLQKYVEQGPFYTELSTQVAMEEE</sequence>
<keyword evidence="4" id="KW-1185">Reference proteome</keyword>
<dbReference type="InterPro" id="IPR011989">
    <property type="entry name" value="ARM-like"/>
</dbReference>
<comment type="similarity">
    <text evidence="1">Belongs to the proteasome subunit S5B/HSM3 family.</text>
</comment>
<evidence type="ECO:0000256" key="1">
    <source>
        <dbReference type="ARBA" id="ARBA00006823"/>
    </source>
</evidence>
<dbReference type="Proteomes" id="UP001153954">
    <property type="component" value="Unassembled WGS sequence"/>
</dbReference>
<dbReference type="AlphaFoldDB" id="A0AAU9V453"/>
<dbReference type="Pfam" id="PF10508">
    <property type="entry name" value="Proteasom_PSMB"/>
    <property type="match status" value="1"/>
</dbReference>
<proteinExistence type="inferred from homology"/>
<evidence type="ECO:0000256" key="2">
    <source>
        <dbReference type="ARBA" id="ARBA00014933"/>
    </source>
</evidence>
<name>A0AAU9V453_EUPED</name>
<organism evidence="3 4">
    <name type="scientific">Euphydryas editha</name>
    <name type="common">Edith's checkerspot</name>
    <dbReference type="NCBI Taxonomy" id="104508"/>
    <lineage>
        <taxon>Eukaryota</taxon>
        <taxon>Metazoa</taxon>
        <taxon>Ecdysozoa</taxon>
        <taxon>Arthropoda</taxon>
        <taxon>Hexapoda</taxon>
        <taxon>Insecta</taxon>
        <taxon>Pterygota</taxon>
        <taxon>Neoptera</taxon>
        <taxon>Endopterygota</taxon>
        <taxon>Lepidoptera</taxon>
        <taxon>Glossata</taxon>
        <taxon>Ditrysia</taxon>
        <taxon>Papilionoidea</taxon>
        <taxon>Nymphalidae</taxon>
        <taxon>Nymphalinae</taxon>
        <taxon>Euphydryas</taxon>
    </lineage>
</organism>
<dbReference type="PANTHER" id="PTHR13554:SF10">
    <property type="entry name" value="26S PROTEASOME NON-ATPASE REGULATORY SUBUNIT 5"/>
    <property type="match status" value="1"/>
</dbReference>
<protein>
    <recommendedName>
        <fullName evidence="2">26S proteasome non-ATPase regulatory subunit 5</fullName>
    </recommendedName>
</protein>
<dbReference type="GO" id="GO:0043248">
    <property type="term" value="P:proteasome assembly"/>
    <property type="evidence" value="ECO:0007669"/>
    <property type="project" value="InterPro"/>
</dbReference>
<reference evidence="3" key="1">
    <citation type="submission" date="2022-03" db="EMBL/GenBank/DDBJ databases">
        <authorList>
            <person name="Tunstrom K."/>
        </authorList>
    </citation>
    <scope>NUCLEOTIDE SEQUENCE</scope>
</reference>
<comment type="caution">
    <text evidence="3">The sequence shown here is derived from an EMBL/GenBank/DDBJ whole genome shotgun (WGS) entry which is preliminary data.</text>
</comment>
<dbReference type="InterPro" id="IPR019538">
    <property type="entry name" value="PSMD5"/>
</dbReference>